<feature type="region of interest" description="Disordered" evidence="1">
    <location>
        <begin position="57"/>
        <end position="87"/>
    </location>
</feature>
<evidence type="ECO:0000313" key="3">
    <source>
        <dbReference type="Proteomes" id="UP001372834"/>
    </source>
</evidence>
<comment type="caution">
    <text evidence="2">The sequence shown here is derived from an EMBL/GenBank/DDBJ whole genome shotgun (WGS) entry which is preliminary data.</text>
</comment>
<evidence type="ECO:0000256" key="1">
    <source>
        <dbReference type="SAM" id="MobiDB-lite"/>
    </source>
</evidence>
<protein>
    <submittedName>
        <fullName evidence="2">Uncharacterized protein</fullName>
    </submittedName>
</protein>
<accession>A0AAN8NLZ5</accession>
<dbReference type="EMBL" id="JAWJWE010000039">
    <property type="protein sequence ID" value="KAK6621025.1"/>
    <property type="molecule type" value="Genomic_DNA"/>
</dbReference>
<dbReference type="Proteomes" id="UP001372834">
    <property type="component" value="Unassembled WGS sequence"/>
</dbReference>
<gene>
    <name evidence="2" type="ORF">RUM43_011328</name>
</gene>
<sequence length="128" mass="14641">MESGTVEPLDIWQRHQEPIVDFDLSPSLLNDFHPRYFSFSGQEVRFNGFAHLRKTSDKGAKVGEDVERNLEENGKEKNGVSGTKDEAERVLSKASVIALEPSEDKKLRVSNKRTFRFADETRVVQNKF</sequence>
<name>A0AAN8NLZ5_POLSC</name>
<organism evidence="2 3">
    <name type="scientific">Polyplax serrata</name>
    <name type="common">Common mouse louse</name>
    <dbReference type="NCBI Taxonomy" id="468196"/>
    <lineage>
        <taxon>Eukaryota</taxon>
        <taxon>Metazoa</taxon>
        <taxon>Ecdysozoa</taxon>
        <taxon>Arthropoda</taxon>
        <taxon>Hexapoda</taxon>
        <taxon>Insecta</taxon>
        <taxon>Pterygota</taxon>
        <taxon>Neoptera</taxon>
        <taxon>Paraneoptera</taxon>
        <taxon>Psocodea</taxon>
        <taxon>Troctomorpha</taxon>
        <taxon>Phthiraptera</taxon>
        <taxon>Anoplura</taxon>
        <taxon>Polyplacidae</taxon>
        <taxon>Polyplax</taxon>
    </lineage>
</organism>
<dbReference type="AlphaFoldDB" id="A0AAN8NLZ5"/>
<reference evidence="2 3" key="1">
    <citation type="submission" date="2023-10" db="EMBL/GenBank/DDBJ databases">
        <title>Genomes of two closely related lineages of the louse Polyplax serrata with different host specificities.</title>
        <authorList>
            <person name="Martinu J."/>
            <person name="Tarabai H."/>
            <person name="Stefka J."/>
            <person name="Hypsa V."/>
        </authorList>
    </citation>
    <scope>NUCLEOTIDE SEQUENCE [LARGE SCALE GENOMIC DNA]</scope>
    <source>
        <strain evidence="2">HR10_N</strain>
    </source>
</reference>
<proteinExistence type="predicted"/>
<evidence type="ECO:0000313" key="2">
    <source>
        <dbReference type="EMBL" id="KAK6621025.1"/>
    </source>
</evidence>